<evidence type="ECO:0000313" key="2">
    <source>
        <dbReference type="EMBL" id="EAX98803.1"/>
    </source>
</evidence>
<dbReference type="Pfam" id="PF00849">
    <property type="entry name" value="PseudoU_synth_2"/>
    <property type="match status" value="1"/>
</dbReference>
<dbReference type="GO" id="GO:0009982">
    <property type="term" value="F:pseudouridine synthase activity"/>
    <property type="evidence" value="ECO:0007669"/>
    <property type="project" value="InterPro"/>
</dbReference>
<proteinExistence type="predicted"/>
<dbReference type="InterPro" id="IPR050188">
    <property type="entry name" value="RluA_PseudoU_synthase"/>
</dbReference>
<dbReference type="GO" id="GO:0001522">
    <property type="term" value="P:pseudouridine synthesis"/>
    <property type="evidence" value="ECO:0007669"/>
    <property type="project" value="InterPro"/>
</dbReference>
<dbReference type="SMR" id="A2F8F2"/>
<name>A2F8F2_TRIV3</name>
<dbReference type="KEGG" id="tva:4756604"/>
<accession>A2F8F2</accession>
<dbReference type="OMA" id="PREDEMC"/>
<dbReference type="PANTHER" id="PTHR21600">
    <property type="entry name" value="MITOCHONDRIAL RNA PSEUDOURIDINE SYNTHASE"/>
    <property type="match status" value="1"/>
</dbReference>
<dbReference type="VEuPathDB" id="TrichDB:TVAGG3_0278620"/>
<protein>
    <submittedName>
        <fullName evidence="2">RNA pseudouridylate synthase family protein</fullName>
    </submittedName>
</protein>
<dbReference type="AlphaFoldDB" id="A2F8F2"/>
<keyword evidence="3" id="KW-1185">Reference proteome</keyword>
<feature type="domain" description="Pseudouridine synthase RsuA/RluA-like" evidence="1">
    <location>
        <begin position="1"/>
        <end position="96"/>
    </location>
</feature>
<dbReference type="GO" id="GO:0003723">
    <property type="term" value="F:RNA binding"/>
    <property type="evidence" value="ECO:0007669"/>
    <property type="project" value="InterPro"/>
</dbReference>
<sequence length="173" mass="19552">MAKSDSAAKRFTEMLNNNKIEKTYIARVLGQFPPEKKIVDLPIIESAESRAKMVCKEGGKPSQTEFELVTTNGKESIVKCHPITGRTHQIRVHLASIGFPISNDVFYGGTTASLTPEEESALKEAKSRGLLAEEIEEEWVNKEITFQIYLRSVHYKSELFDFSIDMPEWAKLD</sequence>
<dbReference type="InParanoid" id="A2F8F2"/>
<dbReference type="EMBL" id="DS113661">
    <property type="protein sequence ID" value="EAX98803.1"/>
    <property type="molecule type" value="Genomic_DNA"/>
</dbReference>
<dbReference type="SUPFAM" id="SSF55120">
    <property type="entry name" value="Pseudouridine synthase"/>
    <property type="match status" value="1"/>
</dbReference>
<dbReference type="InterPro" id="IPR006145">
    <property type="entry name" value="PsdUridine_synth_RsuA/RluA"/>
</dbReference>
<dbReference type="eggNOG" id="KOG1919">
    <property type="taxonomic scope" value="Eukaryota"/>
</dbReference>
<dbReference type="VEuPathDB" id="TrichDB:TVAG_479750"/>
<dbReference type="PANTHER" id="PTHR21600:SF40">
    <property type="entry name" value="PSEUDOURIDYLATE SYNTHASE RPUSD2"/>
    <property type="match status" value="1"/>
</dbReference>
<dbReference type="RefSeq" id="XP_001311733.1">
    <property type="nucleotide sequence ID" value="XM_001311732.1"/>
</dbReference>
<organism evidence="2 3">
    <name type="scientific">Trichomonas vaginalis (strain ATCC PRA-98 / G3)</name>
    <dbReference type="NCBI Taxonomy" id="412133"/>
    <lineage>
        <taxon>Eukaryota</taxon>
        <taxon>Metamonada</taxon>
        <taxon>Parabasalia</taxon>
        <taxon>Trichomonadida</taxon>
        <taxon>Trichomonadidae</taxon>
        <taxon>Trichomonas</taxon>
    </lineage>
</organism>
<reference evidence="2" key="2">
    <citation type="journal article" date="2007" name="Science">
        <title>Draft genome sequence of the sexually transmitted pathogen Trichomonas vaginalis.</title>
        <authorList>
            <person name="Carlton J.M."/>
            <person name="Hirt R.P."/>
            <person name="Silva J.C."/>
            <person name="Delcher A.L."/>
            <person name="Schatz M."/>
            <person name="Zhao Q."/>
            <person name="Wortman J.R."/>
            <person name="Bidwell S.L."/>
            <person name="Alsmark U.C.M."/>
            <person name="Besteiro S."/>
            <person name="Sicheritz-Ponten T."/>
            <person name="Noel C.J."/>
            <person name="Dacks J.B."/>
            <person name="Foster P.G."/>
            <person name="Simillion C."/>
            <person name="Van de Peer Y."/>
            <person name="Miranda-Saavedra D."/>
            <person name="Barton G.J."/>
            <person name="Westrop G.D."/>
            <person name="Mueller S."/>
            <person name="Dessi D."/>
            <person name="Fiori P.L."/>
            <person name="Ren Q."/>
            <person name="Paulsen I."/>
            <person name="Zhang H."/>
            <person name="Bastida-Corcuera F.D."/>
            <person name="Simoes-Barbosa A."/>
            <person name="Brown M.T."/>
            <person name="Hayes R.D."/>
            <person name="Mukherjee M."/>
            <person name="Okumura C.Y."/>
            <person name="Schneider R."/>
            <person name="Smith A.J."/>
            <person name="Vanacova S."/>
            <person name="Villalvazo M."/>
            <person name="Haas B.J."/>
            <person name="Pertea M."/>
            <person name="Feldblyum T.V."/>
            <person name="Utterback T.R."/>
            <person name="Shu C.L."/>
            <person name="Osoegawa K."/>
            <person name="de Jong P.J."/>
            <person name="Hrdy I."/>
            <person name="Horvathova L."/>
            <person name="Zubacova Z."/>
            <person name="Dolezal P."/>
            <person name="Malik S.B."/>
            <person name="Logsdon J.M. Jr."/>
            <person name="Henze K."/>
            <person name="Gupta A."/>
            <person name="Wang C.C."/>
            <person name="Dunne R.L."/>
            <person name="Upcroft J.A."/>
            <person name="Upcroft P."/>
            <person name="White O."/>
            <person name="Salzberg S.L."/>
            <person name="Tang P."/>
            <person name="Chiu C.-H."/>
            <person name="Lee Y.-S."/>
            <person name="Embley T.M."/>
            <person name="Coombs G.H."/>
            <person name="Mottram J.C."/>
            <person name="Tachezy J."/>
            <person name="Fraser-Liggett C.M."/>
            <person name="Johnson P.J."/>
        </authorList>
    </citation>
    <scope>NUCLEOTIDE SEQUENCE [LARGE SCALE GENOMIC DNA]</scope>
    <source>
        <strain evidence="2">G3</strain>
    </source>
</reference>
<reference evidence="2" key="1">
    <citation type="submission" date="2006-10" db="EMBL/GenBank/DDBJ databases">
        <authorList>
            <person name="Amadeo P."/>
            <person name="Zhao Q."/>
            <person name="Wortman J."/>
            <person name="Fraser-Liggett C."/>
            <person name="Carlton J."/>
        </authorList>
    </citation>
    <scope>NUCLEOTIDE SEQUENCE</scope>
    <source>
        <strain evidence="2">G3</strain>
    </source>
</reference>
<dbReference type="Proteomes" id="UP000001542">
    <property type="component" value="Unassembled WGS sequence"/>
</dbReference>
<evidence type="ECO:0000259" key="1">
    <source>
        <dbReference type="Pfam" id="PF00849"/>
    </source>
</evidence>
<dbReference type="STRING" id="5722.A2F8F2"/>
<evidence type="ECO:0000313" key="3">
    <source>
        <dbReference type="Proteomes" id="UP000001542"/>
    </source>
</evidence>
<dbReference type="Gene3D" id="3.30.2350.10">
    <property type="entry name" value="Pseudouridine synthase"/>
    <property type="match status" value="1"/>
</dbReference>
<gene>
    <name evidence="2" type="ORF">TVAG_479750</name>
</gene>
<dbReference type="InterPro" id="IPR020103">
    <property type="entry name" value="PsdUridine_synth_cat_dom_sf"/>
</dbReference>
<dbReference type="OrthoDB" id="424794at2759"/>